<dbReference type="EMBL" id="NHZQ01000422">
    <property type="protein sequence ID" value="PSK35907.1"/>
    <property type="molecule type" value="Genomic_DNA"/>
</dbReference>
<dbReference type="OrthoDB" id="3938559at2759"/>
<feature type="compositionally biased region" description="Basic residues" evidence="1">
    <location>
        <begin position="69"/>
        <end position="81"/>
    </location>
</feature>
<feature type="compositionally biased region" description="Basic and acidic residues" evidence="1">
    <location>
        <begin position="85"/>
        <end position="95"/>
    </location>
</feature>
<dbReference type="AlphaFoldDB" id="A0A2P7YIZ2"/>
<evidence type="ECO:0000313" key="3">
    <source>
        <dbReference type="Proteomes" id="UP000243723"/>
    </source>
</evidence>
<keyword evidence="3" id="KW-1185">Reference proteome</keyword>
<accession>A0A2P7YIZ2</accession>
<dbReference type="Proteomes" id="UP000243723">
    <property type="component" value="Unassembled WGS sequence"/>
</dbReference>
<reference evidence="2 3" key="1">
    <citation type="submission" date="2017-05" db="EMBL/GenBank/DDBJ databases">
        <title>Draft genome sequence of Elsinoe australis.</title>
        <authorList>
            <person name="Cheng Q."/>
        </authorList>
    </citation>
    <scope>NUCLEOTIDE SEQUENCE [LARGE SCALE GENOMIC DNA]</scope>
    <source>
        <strain evidence="2 3">NL1</strain>
    </source>
</reference>
<protein>
    <submittedName>
        <fullName evidence="2">Uncharacterized protein</fullName>
    </submittedName>
</protein>
<proteinExistence type="predicted"/>
<organism evidence="2 3">
    <name type="scientific">Elsinoe australis</name>
    <dbReference type="NCBI Taxonomy" id="40998"/>
    <lineage>
        <taxon>Eukaryota</taxon>
        <taxon>Fungi</taxon>
        <taxon>Dikarya</taxon>
        <taxon>Ascomycota</taxon>
        <taxon>Pezizomycotina</taxon>
        <taxon>Dothideomycetes</taxon>
        <taxon>Dothideomycetidae</taxon>
        <taxon>Myriangiales</taxon>
        <taxon>Elsinoaceae</taxon>
        <taxon>Elsinoe</taxon>
    </lineage>
</organism>
<feature type="compositionally biased region" description="Basic and acidic residues" evidence="1">
    <location>
        <begin position="102"/>
        <end position="119"/>
    </location>
</feature>
<gene>
    <name evidence="2" type="ORF">B9Z65_5722</name>
</gene>
<feature type="compositionally biased region" description="Basic and acidic residues" evidence="1">
    <location>
        <begin position="54"/>
        <end position="68"/>
    </location>
</feature>
<evidence type="ECO:0000313" key="2">
    <source>
        <dbReference type="EMBL" id="PSK35907.1"/>
    </source>
</evidence>
<feature type="region of interest" description="Disordered" evidence="1">
    <location>
        <begin position="54"/>
        <end position="119"/>
    </location>
</feature>
<evidence type="ECO:0000256" key="1">
    <source>
        <dbReference type="SAM" id="MobiDB-lite"/>
    </source>
</evidence>
<name>A0A2P7YIZ2_9PEZI</name>
<comment type="caution">
    <text evidence="2">The sequence shown here is derived from an EMBL/GenBank/DDBJ whole genome shotgun (WGS) entry which is preliminary data.</text>
</comment>
<sequence>MAAGTKRSPSPWPFPQRAKKVRFFEDLQPSQIRLTVVFGPKSDPKLTIRIKIGIDEDHKPTVKVDFARGKKGARPRSRSRTPPRSQHESDDEREKRRSRRSQQSEREEKSDRESRKQRD</sequence>